<evidence type="ECO:0000313" key="1">
    <source>
        <dbReference type="EMBL" id="EXX88165.1"/>
    </source>
</evidence>
<evidence type="ECO:0000313" key="2">
    <source>
        <dbReference type="Proteomes" id="UP000053750"/>
    </source>
</evidence>
<dbReference type="Proteomes" id="UP000053750">
    <property type="component" value="Unassembled WGS sequence"/>
</dbReference>
<reference evidence="1 2" key="1">
    <citation type="submission" date="2014-02" db="EMBL/GenBank/DDBJ databases">
        <title>Genome sequence of Paenibacillus darwinianus reveals adaptive mechanisms for survival in Antarctic soils.</title>
        <authorList>
            <person name="Dsouza M."/>
            <person name="Taylor M.W."/>
            <person name="Turner S.J."/>
            <person name="Aislabie J."/>
        </authorList>
    </citation>
    <scope>NUCLEOTIDE SEQUENCE [LARGE SCALE GENOMIC DNA]</scope>
    <source>
        <strain evidence="1 2">CE1</strain>
    </source>
</reference>
<feature type="non-terminal residue" evidence="1">
    <location>
        <position position="1"/>
    </location>
</feature>
<accession>A0A9W5S0R0</accession>
<comment type="caution">
    <text evidence="1">The sequence shown here is derived from an EMBL/GenBank/DDBJ whole genome shotgun (WGS) entry which is preliminary data.</text>
</comment>
<gene>
    <name evidence="1" type="ORF">BG53_02470</name>
</gene>
<protein>
    <submittedName>
        <fullName evidence="1">Uncharacterized protein</fullName>
    </submittedName>
</protein>
<proteinExistence type="predicted"/>
<organism evidence="1 2">
    <name type="scientific">Paenibacillus darwinianus</name>
    <dbReference type="NCBI Taxonomy" id="1380763"/>
    <lineage>
        <taxon>Bacteria</taxon>
        <taxon>Bacillati</taxon>
        <taxon>Bacillota</taxon>
        <taxon>Bacilli</taxon>
        <taxon>Bacillales</taxon>
        <taxon>Paenibacillaceae</taxon>
        <taxon>Paenibacillus</taxon>
    </lineage>
</organism>
<sequence length="228" mass="24580">RHDILFLDGEASAWLGKHKVETGGPGKVIAADEFAPAPIEVPMAYDGIVVPEIDLDNAGRVSLGMKGTVKSEIIFAALVLGKFVLVGEDIPGLKRADRRTLKTLELPAAYGKLFDYYKMEMQTYGIEFAPLKRLAEQVVRKLPAARKQTAAASADGSSEISADARRGEAGGAAGSVTFEGKLLSADWVRQQLKSREFTRLTLGQGTILSPLAKDLLREKGIAVNAEER</sequence>
<dbReference type="RefSeq" id="WP_036716083.1">
    <property type="nucleotide sequence ID" value="NZ_KK082252.1"/>
</dbReference>
<name>A0A9W5S0R0_9BACL</name>
<dbReference type="AlphaFoldDB" id="A0A9W5S0R0"/>
<keyword evidence="2" id="KW-1185">Reference proteome</keyword>
<dbReference type="EMBL" id="JFHU01000133">
    <property type="protein sequence ID" value="EXX88165.1"/>
    <property type="molecule type" value="Genomic_DNA"/>
</dbReference>